<name>A0A0F9CAN8_9ZZZZ</name>
<evidence type="ECO:0000313" key="2">
    <source>
        <dbReference type="EMBL" id="KKL23437.1"/>
    </source>
</evidence>
<protein>
    <recommendedName>
        <fullName evidence="1">Bacteriophage lambda Replication protein O N-terminal domain-containing protein</fullName>
    </recommendedName>
</protein>
<dbReference type="AlphaFoldDB" id="A0A0F9CAN8"/>
<dbReference type="NCBIfam" id="TIGR01610">
    <property type="entry name" value="phage_O_Nterm"/>
    <property type="match status" value="1"/>
</dbReference>
<reference evidence="2" key="1">
    <citation type="journal article" date="2015" name="Nature">
        <title>Complex archaea that bridge the gap between prokaryotes and eukaryotes.</title>
        <authorList>
            <person name="Spang A."/>
            <person name="Saw J.H."/>
            <person name="Jorgensen S.L."/>
            <person name="Zaremba-Niedzwiedzka K."/>
            <person name="Martijn J."/>
            <person name="Lind A.E."/>
            <person name="van Eijk R."/>
            <person name="Schleper C."/>
            <person name="Guy L."/>
            <person name="Ettema T.J."/>
        </authorList>
    </citation>
    <scope>NUCLEOTIDE SEQUENCE</scope>
</reference>
<feature type="non-terminal residue" evidence="2">
    <location>
        <position position="1"/>
    </location>
</feature>
<dbReference type="InterPro" id="IPR006497">
    <property type="entry name" value="Phage_lambda_VrpO_N"/>
</dbReference>
<comment type="caution">
    <text evidence="2">The sequence shown here is derived from an EMBL/GenBank/DDBJ whole genome shotgun (WGS) entry which is preliminary data.</text>
</comment>
<organism evidence="2">
    <name type="scientific">marine sediment metagenome</name>
    <dbReference type="NCBI Taxonomy" id="412755"/>
    <lineage>
        <taxon>unclassified sequences</taxon>
        <taxon>metagenomes</taxon>
        <taxon>ecological metagenomes</taxon>
    </lineage>
</organism>
<dbReference type="GO" id="GO:0006260">
    <property type="term" value="P:DNA replication"/>
    <property type="evidence" value="ECO:0007669"/>
    <property type="project" value="InterPro"/>
</dbReference>
<evidence type="ECO:0000259" key="1">
    <source>
        <dbReference type="Pfam" id="PF04492"/>
    </source>
</evidence>
<dbReference type="InterPro" id="IPR036388">
    <property type="entry name" value="WH-like_DNA-bd_sf"/>
</dbReference>
<dbReference type="EMBL" id="LAZR01036974">
    <property type="protein sequence ID" value="KKL23437.1"/>
    <property type="molecule type" value="Genomic_DNA"/>
</dbReference>
<accession>A0A0F9CAN8</accession>
<dbReference type="InterPro" id="IPR058240">
    <property type="entry name" value="rSAM_sf"/>
</dbReference>
<dbReference type="Pfam" id="PF04492">
    <property type="entry name" value="Phage_rep_O"/>
    <property type="match status" value="1"/>
</dbReference>
<sequence>PQLEDGYTRIADELLEALAYININGEARRVLDVIIRKTYGFNKKRDRISLSQFCLATGLQKPNVVRAIRKLVDINIVIRTDNTLGTIYAINKNYSTWQSLSKPITLSKPTISVIRSDKASLSEPIPTIDNTTIDTYTKEKERLGAIWLEWEKYRRELKKKLTPTTEKRQLTKLSKHPLEEATKMIEQSMDNGWTGIFPIKGEKYMEQESQERRGQVYMRKIDWAKAPVYLTLKSRIYVSIVFTWHLSIVREFAESTKKKIIVGGPAVKMMPDYFSDLSNVKNGIRPPINFLEAHNPLATFTTRGCPNICNYCAVPKLEPEFIELEDYPIKPLICDNNFLAASSKHIETFIENAKYLPYVDFNQGLDARLFTFEHAKLFKRLPSPVMRFAMDTKDREGDTFRAIDLCKKYGLNNISIYILINHEESPEEAIYKLEYIKDLGVMTFPMRYQPLWSLKYNEHISDKWRSTFGHEANKWLKEVCRYYSMYRRLGITSFDIWMNARLQEDRRLF</sequence>
<proteinExistence type="predicted"/>
<dbReference type="Gene3D" id="1.10.10.10">
    <property type="entry name" value="Winged helix-like DNA-binding domain superfamily/Winged helix DNA-binding domain"/>
    <property type="match status" value="1"/>
</dbReference>
<dbReference type="SUPFAM" id="SSF102114">
    <property type="entry name" value="Radical SAM enzymes"/>
    <property type="match status" value="1"/>
</dbReference>
<feature type="domain" description="Bacteriophage lambda Replication protein O N-terminal" evidence="1">
    <location>
        <begin position="2"/>
        <end position="97"/>
    </location>
</feature>
<gene>
    <name evidence="2" type="ORF">LCGC14_2425390</name>
</gene>